<gene>
    <name evidence="2" type="ORF">EC957_005949</name>
</gene>
<feature type="compositionally biased region" description="Low complexity" evidence="1">
    <location>
        <begin position="684"/>
        <end position="701"/>
    </location>
</feature>
<feature type="compositionally biased region" description="Low complexity" evidence="1">
    <location>
        <begin position="860"/>
        <end position="874"/>
    </location>
</feature>
<protein>
    <recommendedName>
        <fullName evidence="4">High-temperature-induced dauer-formation protein</fullName>
    </recommendedName>
</protein>
<name>A0A9P6EZM3_9FUNG</name>
<feature type="compositionally biased region" description="Basic and acidic residues" evidence="1">
    <location>
        <begin position="800"/>
        <end position="820"/>
    </location>
</feature>
<evidence type="ECO:0008006" key="4">
    <source>
        <dbReference type="Google" id="ProtNLM"/>
    </source>
</evidence>
<organism evidence="2 3">
    <name type="scientific">Mortierella hygrophila</name>
    <dbReference type="NCBI Taxonomy" id="979708"/>
    <lineage>
        <taxon>Eukaryota</taxon>
        <taxon>Fungi</taxon>
        <taxon>Fungi incertae sedis</taxon>
        <taxon>Mucoromycota</taxon>
        <taxon>Mortierellomycotina</taxon>
        <taxon>Mortierellomycetes</taxon>
        <taxon>Mortierellales</taxon>
        <taxon>Mortierellaceae</taxon>
        <taxon>Mortierella</taxon>
    </lineage>
</organism>
<feature type="compositionally biased region" description="Polar residues" evidence="1">
    <location>
        <begin position="875"/>
        <end position="885"/>
    </location>
</feature>
<feature type="region of interest" description="Disordered" evidence="1">
    <location>
        <begin position="127"/>
        <end position="175"/>
    </location>
</feature>
<keyword evidence="3" id="KW-1185">Reference proteome</keyword>
<sequence length="1158" mass="127888">MGAADSKLAFKKGVFRLFEERNIPSNVNEYWEQFWTLPESADDVFLLVGSQDIRRVRDEARENLECLIEKILSRLFSLCDSPLFLTPEAPVSQLLNCVRILTRLFPFVFESDDLMMWEERYFWTPRSKGASSRRSSNASHLDESTQPLKMEDQPSNPNPLRSERVSSAPKDQDCDETTQGYRLIKTLLDLLFTSGFTLPTALESRNRVSYVIWETGIGSSKPIGTSKELDDNRTEILRLLLVLFSRSMYIPPTAITTTENRWIDTVVTGSDRQITLAILCSLVNSALKYNPSGWGLPYNHVVFNDQRELLVMLCLQVIVVLLDYQVVERPANPPSRFSAGIRIEDGAGDSNRQGSSSSDTPSNVLVPNTTPSEQQAQRTLEGANKNQFRFYLSRLHREQDFLFLTDGMYRILSNPMAASSTYLPGSTKQVKCHIETLMLCWKTLEVNKRFRVYLLETNRVLDFVVILLYFSLEHKLDPTHAGLVRMCACMLQTLSKDRAFGHTLNRPFDGHASLPANVRIHNFHGTYGDYLICSIQHLIATTKRTLRSLYPALISTLSNVSPYIQNISPLASSRLLQLTTSFASPSFLLAEESNHRLLGILLDTVTSILFYQAPHNAHLVYALIQYEPKIQTMARFTLQRGLDDIHKLRYRKDDSSSATRSTTSTEGHVSKSTEGRQRQRRGSQSHQSSHGESTPPSSQQPPRRRHQLRRESSTVEDTSTSNVPASSSGSVSMVSLATFSPALTAAALSEPITLPLSLSPVMPPLSRPDSSDSIMAPPSDGAGHEGDVEDEGGPSTVLKSLKDRSVNTLSERARGKLPEKNHHHLQPSSPTALREDSSCELERQDARIVNGKQSSSSLRAAATAEATTTTATTTSQRPALTSRSSSYRHERPTTAFDVGQNGFVPTEEWVEGWMKTLRFEPLLIMLQCVIPEIESIQAMNDQQVLQYIRTNIIPMLQQVMPESGRPPIFVHKFTWMRGGNINSSNGDDDDLALVWWFQGLLWSQIYVGGCGKLGRQGLGAWHETGVRLFSIRTVARSSSTSETTVMSVTDNMSTVAAAAIRAAGSTFETSSLGSGTSSPDTRTFATASSGVGAGSGASRRRASGQSSSSSSTRRPSSSSSSSMSMPTANTGPTTSSVGSASQKPSTGSISNDASLRNV</sequence>
<dbReference type="InterPro" id="IPR026705">
    <property type="entry name" value="Hid-1/Ecm30"/>
</dbReference>
<dbReference type="PANTHER" id="PTHR21575:SF12">
    <property type="entry name" value="PROTEIN HID1"/>
    <property type="match status" value="1"/>
</dbReference>
<accession>A0A9P6EZM3</accession>
<reference evidence="2" key="1">
    <citation type="journal article" date="2020" name="Fungal Divers.">
        <title>Resolving the Mortierellaceae phylogeny through synthesis of multi-gene phylogenetics and phylogenomics.</title>
        <authorList>
            <person name="Vandepol N."/>
            <person name="Liber J."/>
            <person name="Desiro A."/>
            <person name="Na H."/>
            <person name="Kennedy M."/>
            <person name="Barry K."/>
            <person name="Grigoriev I.V."/>
            <person name="Miller A.N."/>
            <person name="O'Donnell K."/>
            <person name="Stajich J.E."/>
            <person name="Bonito G."/>
        </authorList>
    </citation>
    <scope>NUCLEOTIDE SEQUENCE</scope>
    <source>
        <strain evidence="2">NRRL 2591</strain>
    </source>
</reference>
<feature type="compositionally biased region" description="Polar residues" evidence="1">
    <location>
        <begin position="1068"/>
        <end position="1084"/>
    </location>
</feature>
<feature type="compositionally biased region" description="Polar residues" evidence="1">
    <location>
        <begin position="350"/>
        <end position="378"/>
    </location>
</feature>
<dbReference type="PANTHER" id="PTHR21575">
    <property type="entry name" value="PROTEIN HID1"/>
    <property type="match status" value="1"/>
</dbReference>
<feature type="compositionally biased region" description="Basic and acidic residues" evidence="1">
    <location>
        <begin position="668"/>
        <end position="677"/>
    </location>
</feature>
<evidence type="ECO:0000313" key="2">
    <source>
        <dbReference type="EMBL" id="KAF9539007.1"/>
    </source>
</evidence>
<feature type="compositionally biased region" description="Polar residues" evidence="1">
    <location>
        <begin position="1125"/>
        <end position="1158"/>
    </location>
</feature>
<feature type="compositionally biased region" description="Low complexity" evidence="1">
    <location>
        <begin position="719"/>
        <end position="730"/>
    </location>
</feature>
<feature type="compositionally biased region" description="Low complexity" evidence="1">
    <location>
        <begin position="656"/>
        <end position="665"/>
    </location>
</feature>
<dbReference type="GO" id="GO:0005797">
    <property type="term" value="C:Golgi medial cisterna"/>
    <property type="evidence" value="ECO:0007669"/>
    <property type="project" value="TreeGrafter"/>
</dbReference>
<dbReference type="AlphaFoldDB" id="A0A9P6EZM3"/>
<dbReference type="GO" id="GO:0016020">
    <property type="term" value="C:membrane"/>
    <property type="evidence" value="ECO:0007669"/>
    <property type="project" value="TreeGrafter"/>
</dbReference>
<feature type="region of interest" description="Disordered" evidence="1">
    <location>
        <begin position="1068"/>
        <end position="1158"/>
    </location>
</feature>
<dbReference type="Proteomes" id="UP000723463">
    <property type="component" value="Unassembled WGS sequence"/>
</dbReference>
<dbReference type="Pfam" id="PF12722">
    <property type="entry name" value="Hid1"/>
    <property type="match status" value="3"/>
</dbReference>
<feature type="compositionally biased region" description="Polar residues" evidence="1">
    <location>
        <begin position="129"/>
        <end position="159"/>
    </location>
</feature>
<proteinExistence type="predicted"/>
<feature type="compositionally biased region" description="Low complexity" evidence="1">
    <location>
        <begin position="1103"/>
        <end position="1124"/>
    </location>
</feature>
<dbReference type="GO" id="GO:0000138">
    <property type="term" value="C:Golgi trans cisterna"/>
    <property type="evidence" value="ECO:0007669"/>
    <property type="project" value="TreeGrafter"/>
</dbReference>
<evidence type="ECO:0000313" key="3">
    <source>
        <dbReference type="Proteomes" id="UP000723463"/>
    </source>
</evidence>
<feature type="region of interest" description="Disordered" evidence="1">
    <location>
        <begin position="651"/>
        <end position="730"/>
    </location>
</feature>
<dbReference type="EMBL" id="JAAAXW010000270">
    <property type="protein sequence ID" value="KAF9539007.1"/>
    <property type="molecule type" value="Genomic_DNA"/>
</dbReference>
<comment type="caution">
    <text evidence="2">The sequence shown here is derived from an EMBL/GenBank/DDBJ whole genome shotgun (WGS) entry which is preliminary data.</text>
</comment>
<feature type="region of interest" description="Disordered" evidence="1">
    <location>
        <begin position="338"/>
        <end position="378"/>
    </location>
</feature>
<feature type="compositionally biased region" description="Basic and acidic residues" evidence="1">
    <location>
        <begin position="833"/>
        <end position="846"/>
    </location>
</feature>
<feature type="region of interest" description="Disordered" evidence="1">
    <location>
        <begin position="763"/>
        <end position="899"/>
    </location>
</feature>
<evidence type="ECO:0000256" key="1">
    <source>
        <dbReference type="SAM" id="MobiDB-lite"/>
    </source>
</evidence>